<comment type="caution">
    <text evidence="1">The sequence shown here is derived from an EMBL/GenBank/DDBJ whole genome shotgun (WGS) entry which is preliminary data.</text>
</comment>
<reference evidence="1 2" key="1">
    <citation type="submission" date="2024-01" db="EMBL/GenBank/DDBJ databases">
        <title>Genome assemblies of Stephania.</title>
        <authorList>
            <person name="Yang L."/>
        </authorList>
    </citation>
    <scope>NUCLEOTIDE SEQUENCE [LARGE SCALE GENOMIC DNA]</scope>
    <source>
        <strain evidence="1">QJT</strain>
        <tissue evidence="1">Leaf</tissue>
    </source>
</reference>
<sequence length="126" mass="13637">MEDVLIDQVVMVVTRPSDSKGGKQLGNCLATWECGVVYLVSDACKPRHVGEMPENSKFEKSNKIRPKGVPGGNPLTRGAQVLYDLVLCRMQSKLRAAIASTFNKGLGIEGTNVFVLDGAKCNVTRL</sequence>
<gene>
    <name evidence="1" type="ORF">Sjap_020588</name>
</gene>
<protein>
    <submittedName>
        <fullName evidence="1">Uncharacterized protein</fullName>
    </submittedName>
</protein>
<name>A0AAP0I0T2_9MAGN</name>
<keyword evidence="2" id="KW-1185">Reference proteome</keyword>
<evidence type="ECO:0000313" key="1">
    <source>
        <dbReference type="EMBL" id="KAK9103334.1"/>
    </source>
</evidence>
<evidence type="ECO:0000313" key="2">
    <source>
        <dbReference type="Proteomes" id="UP001417504"/>
    </source>
</evidence>
<dbReference type="AlphaFoldDB" id="A0AAP0I0T2"/>
<organism evidence="1 2">
    <name type="scientific">Stephania japonica</name>
    <dbReference type="NCBI Taxonomy" id="461633"/>
    <lineage>
        <taxon>Eukaryota</taxon>
        <taxon>Viridiplantae</taxon>
        <taxon>Streptophyta</taxon>
        <taxon>Embryophyta</taxon>
        <taxon>Tracheophyta</taxon>
        <taxon>Spermatophyta</taxon>
        <taxon>Magnoliopsida</taxon>
        <taxon>Ranunculales</taxon>
        <taxon>Menispermaceae</taxon>
        <taxon>Menispermoideae</taxon>
        <taxon>Cissampelideae</taxon>
        <taxon>Stephania</taxon>
    </lineage>
</organism>
<dbReference type="EMBL" id="JBBNAE010000008">
    <property type="protein sequence ID" value="KAK9103334.1"/>
    <property type="molecule type" value="Genomic_DNA"/>
</dbReference>
<proteinExistence type="predicted"/>
<dbReference type="Proteomes" id="UP001417504">
    <property type="component" value="Unassembled WGS sequence"/>
</dbReference>
<accession>A0AAP0I0T2</accession>